<organism evidence="2 3">
    <name type="scientific">Tenacibaculum platacis</name>
    <dbReference type="NCBI Taxonomy" id="3137852"/>
    <lineage>
        <taxon>Bacteria</taxon>
        <taxon>Pseudomonadati</taxon>
        <taxon>Bacteroidota</taxon>
        <taxon>Flavobacteriia</taxon>
        <taxon>Flavobacteriales</taxon>
        <taxon>Flavobacteriaceae</taxon>
        <taxon>Tenacibaculum</taxon>
    </lineage>
</organism>
<comment type="caution">
    <text evidence="2">The sequence shown here is derived from an EMBL/GenBank/DDBJ whole genome shotgun (WGS) entry which is preliminary data.</text>
</comment>
<dbReference type="SUPFAM" id="SSF143422">
    <property type="entry name" value="Transposase IS200-like"/>
    <property type="match status" value="1"/>
</dbReference>
<dbReference type="InterPro" id="IPR036515">
    <property type="entry name" value="Transposase_17_sf"/>
</dbReference>
<evidence type="ECO:0000259" key="1">
    <source>
        <dbReference type="SMART" id="SM01321"/>
    </source>
</evidence>
<dbReference type="Gene3D" id="3.30.70.1290">
    <property type="entry name" value="Transposase IS200-like"/>
    <property type="match status" value="1"/>
</dbReference>
<gene>
    <name evidence="2" type="ORF">T190607A01A_20102</name>
</gene>
<dbReference type="PANTHER" id="PTHR36966:SF1">
    <property type="entry name" value="REP-ASSOCIATED TYROSINE TRANSPOSASE"/>
    <property type="match status" value="1"/>
</dbReference>
<dbReference type="NCBIfam" id="NF047646">
    <property type="entry name" value="REP_Tyr_transpos"/>
    <property type="match status" value="1"/>
</dbReference>
<accession>A0ABM9NY25</accession>
<keyword evidence="3" id="KW-1185">Reference proteome</keyword>
<dbReference type="InterPro" id="IPR002686">
    <property type="entry name" value="Transposase_17"/>
</dbReference>
<evidence type="ECO:0000313" key="2">
    <source>
        <dbReference type="EMBL" id="CAL2083239.1"/>
    </source>
</evidence>
<dbReference type="InterPro" id="IPR052715">
    <property type="entry name" value="RAYT_transposase"/>
</dbReference>
<evidence type="ECO:0000313" key="3">
    <source>
        <dbReference type="Proteomes" id="UP001497416"/>
    </source>
</evidence>
<dbReference type="EMBL" id="CAXIXY010000004">
    <property type="protein sequence ID" value="CAL2083239.1"/>
    <property type="molecule type" value="Genomic_DNA"/>
</dbReference>
<dbReference type="Proteomes" id="UP001497416">
    <property type="component" value="Unassembled WGS sequence"/>
</dbReference>
<feature type="domain" description="Transposase IS200-like" evidence="1">
    <location>
        <begin position="8"/>
        <end position="147"/>
    </location>
</feature>
<sequence length="185" mass="22151">MSTKYKANDNQCYFITITTVGWVDVFTRLNQKHIIIKSLEYCQKDKGLEIYAYCLMHSHLHMVCRAIEGNKLSDIIRDFRKYTLKKIIKTIVNEPESRREWLLHHFKEACAHLKRNQEYKVWQNRYHVEVLYSNSFQKEKINYIHNNPVKDKIVQFAEDYVFSSARNYANLDNELDVVVDNNVLI</sequence>
<dbReference type="RefSeq" id="WP_348711475.1">
    <property type="nucleotide sequence ID" value="NZ_CAXIXY010000004.1"/>
</dbReference>
<dbReference type="PANTHER" id="PTHR36966">
    <property type="entry name" value="REP-ASSOCIATED TYROSINE TRANSPOSASE"/>
    <property type="match status" value="1"/>
</dbReference>
<dbReference type="SMART" id="SM01321">
    <property type="entry name" value="Y1_Tnp"/>
    <property type="match status" value="1"/>
</dbReference>
<reference evidence="2 3" key="1">
    <citation type="submission" date="2024-05" db="EMBL/GenBank/DDBJ databases">
        <authorList>
            <person name="Duchaud E."/>
        </authorList>
    </citation>
    <scope>NUCLEOTIDE SEQUENCE [LARGE SCALE GENOMIC DNA]</scope>
    <source>
        <strain evidence="2">Ena-SAMPLE-TAB-13-05-2024-13:56:06:370-140302</strain>
    </source>
</reference>
<proteinExistence type="predicted"/>
<protein>
    <submittedName>
        <fullName evidence="2">Transposase</fullName>
    </submittedName>
</protein>
<name>A0ABM9NY25_9FLAO</name>